<dbReference type="GO" id="GO:0008080">
    <property type="term" value="F:N-acetyltransferase activity"/>
    <property type="evidence" value="ECO:0007669"/>
    <property type="project" value="InterPro"/>
</dbReference>
<keyword evidence="4" id="KW-0812">Transmembrane</keyword>
<dbReference type="STRING" id="329885.A0A4U0UTX6"/>
<dbReference type="InterPro" id="IPR039135">
    <property type="entry name" value="NAT9-like"/>
</dbReference>
<comment type="similarity">
    <text evidence="1">Belongs to the acetyltransferase family. GNAT subfamily.</text>
</comment>
<evidence type="ECO:0000256" key="1">
    <source>
        <dbReference type="ARBA" id="ARBA00009342"/>
    </source>
</evidence>
<dbReference type="PANTHER" id="PTHR13256:SF16">
    <property type="entry name" value="ALPHA_BETA-TUBULIN-N-ACETYLTRANSFERASE 9"/>
    <property type="match status" value="1"/>
</dbReference>
<protein>
    <recommendedName>
        <fullName evidence="5">N-acetyltransferase domain-containing protein</fullName>
    </recommendedName>
</protein>
<organism evidence="6 7">
    <name type="scientific">Friedmanniomyces endolithicus</name>
    <dbReference type="NCBI Taxonomy" id="329885"/>
    <lineage>
        <taxon>Eukaryota</taxon>
        <taxon>Fungi</taxon>
        <taxon>Dikarya</taxon>
        <taxon>Ascomycota</taxon>
        <taxon>Pezizomycotina</taxon>
        <taxon>Dothideomycetes</taxon>
        <taxon>Dothideomycetidae</taxon>
        <taxon>Mycosphaerellales</taxon>
        <taxon>Teratosphaeriaceae</taxon>
        <taxon>Friedmanniomyces</taxon>
    </lineage>
</organism>
<evidence type="ECO:0000313" key="7">
    <source>
        <dbReference type="Proteomes" id="UP000310066"/>
    </source>
</evidence>
<keyword evidence="4" id="KW-1133">Transmembrane helix</keyword>
<sequence>MYHAWMQDPELQSATASEPLTLEEEYAMQRSWREDADKLTFIVCLPLPNLIPRQAAVQVGVDDSPERMVGDINLFLSEPADDDEDDEDDDEVHGNESIIGEIELMIARKDLHRQGYGRAALLTFMGYIIFHWATICFEYRTALQEPGTSKPTPPPTQLEVVSADDRALASGLAAGALPSSTTEETRPGLRYLRVKIHQSNEASIKLFESVGFKYTGAGKANYFGEVELRWRDDGNLLQRLQDLPWMEGNAWETSTLSYDEEGAAASLNGS</sequence>
<comment type="caution">
    <text evidence="6">The sequence shown here is derived from an EMBL/GenBank/DDBJ whole genome shotgun (WGS) entry which is preliminary data.</text>
</comment>
<keyword evidence="3" id="KW-0012">Acyltransferase</keyword>
<evidence type="ECO:0000313" key="6">
    <source>
        <dbReference type="EMBL" id="TKA39521.1"/>
    </source>
</evidence>
<dbReference type="AlphaFoldDB" id="A0A4U0UTX6"/>
<accession>A0A4U0UTX6</accession>
<dbReference type="InterPro" id="IPR000182">
    <property type="entry name" value="GNAT_dom"/>
</dbReference>
<dbReference type="Proteomes" id="UP000310066">
    <property type="component" value="Unassembled WGS sequence"/>
</dbReference>
<dbReference type="Pfam" id="PF13302">
    <property type="entry name" value="Acetyltransf_3"/>
    <property type="match status" value="1"/>
</dbReference>
<feature type="transmembrane region" description="Helical" evidence="4">
    <location>
        <begin position="115"/>
        <end position="133"/>
    </location>
</feature>
<reference evidence="6 7" key="1">
    <citation type="submission" date="2017-03" db="EMBL/GenBank/DDBJ databases">
        <title>Genomes of endolithic fungi from Antarctica.</title>
        <authorList>
            <person name="Coleine C."/>
            <person name="Masonjones S."/>
            <person name="Stajich J.E."/>
        </authorList>
    </citation>
    <scope>NUCLEOTIDE SEQUENCE [LARGE SCALE GENOMIC DNA]</scope>
    <source>
        <strain evidence="6 7">CCFEE 5311</strain>
    </source>
</reference>
<dbReference type="EMBL" id="NAJP01000038">
    <property type="protein sequence ID" value="TKA39521.1"/>
    <property type="molecule type" value="Genomic_DNA"/>
</dbReference>
<dbReference type="SUPFAM" id="SSF55729">
    <property type="entry name" value="Acyl-CoA N-acyltransferases (Nat)"/>
    <property type="match status" value="1"/>
</dbReference>
<dbReference type="OrthoDB" id="5043642at2759"/>
<evidence type="ECO:0000256" key="3">
    <source>
        <dbReference type="ARBA" id="ARBA00023315"/>
    </source>
</evidence>
<dbReference type="PANTHER" id="PTHR13256">
    <property type="entry name" value="N-ACETYLTRANSFERASE 9"/>
    <property type="match status" value="1"/>
</dbReference>
<proteinExistence type="inferred from homology"/>
<keyword evidence="2" id="KW-0808">Transferase</keyword>
<evidence type="ECO:0000256" key="4">
    <source>
        <dbReference type="SAM" id="Phobius"/>
    </source>
</evidence>
<evidence type="ECO:0000256" key="2">
    <source>
        <dbReference type="ARBA" id="ARBA00022679"/>
    </source>
</evidence>
<dbReference type="InterPro" id="IPR016181">
    <property type="entry name" value="Acyl_CoA_acyltransferase"/>
</dbReference>
<evidence type="ECO:0000259" key="5">
    <source>
        <dbReference type="Pfam" id="PF13302"/>
    </source>
</evidence>
<gene>
    <name evidence="6" type="ORF">B0A54_10077</name>
</gene>
<keyword evidence="4" id="KW-0472">Membrane</keyword>
<dbReference type="Gene3D" id="3.40.630.30">
    <property type="match status" value="2"/>
</dbReference>
<feature type="domain" description="N-acetyltransferase" evidence="5">
    <location>
        <begin position="2"/>
        <end position="213"/>
    </location>
</feature>
<name>A0A4U0UTX6_9PEZI</name>